<dbReference type="GO" id="GO:0019354">
    <property type="term" value="P:siroheme biosynthetic process"/>
    <property type="evidence" value="ECO:0007669"/>
    <property type="project" value="UniProtKB-UniPathway"/>
</dbReference>
<dbReference type="PANTHER" id="PTHR45790:SF1">
    <property type="entry name" value="SIROHEME SYNTHASE"/>
    <property type="match status" value="1"/>
</dbReference>
<protein>
    <recommendedName>
        <fullName evidence="2">uroporphyrinogen-III C-methyltransferase</fullName>
        <ecNumber evidence="2">2.1.1.107</ecNumber>
    </recommendedName>
</protein>
<comment type="similarity">
    <text evidence="1 9">Belongs to the precorrin methyltransferase family.</text>
</comment>
<dbReference type="GO" id="GO:0004851">
    <property type="term" value="F:uroporphyrin-III C-methyltransferase activity"/>
    <property type="evidence" value="ECO:0007669"/>
    <property type="project" value="UniProtKB-EC"/>
</dbReference>
<keyword evidence="6" id="KW-0627">Porphyrin biosynthesis</keyword>
<evidence type="ECO:0000256" key="1">
    <source>
        <dbReference type="ARBA" id="ARBA00005879"/>
    </source>
</evidence>
<dbReference type="Gene3D" id="3.30.950.10">
    <property type="entry name" value="Methyltransferase, Cobalt-precorrin-4 Transmethylase, Domain 2"/>
    <property type="match status" value="1"/>
</dbReference>
<dbReference type="InterPro" id="IPR003043">
    <property type="entry name" value="Uropor_MeTrfase_CS"/>
</dbReference>
<name>A0A364NPG2_9GAMM</name>
<sequence>MPALHPFSPLAFQSRFSSIKMEKGLSGLLSFFRGHGRKGQVALVGAGPGDPELITRKGWQRILEADILVYDALVSKELLDEIPAYIKRIYVGKRKGHHSMSQHDINQLLVELGQQGLKVVRLKGGDPLIFGRVTEEIQALQAAHIPYSIIPGITAAAGCAAGLGFSLTERGIAPRLRLITAHFCDDRDINWADLAKTDETLVFYMGLSKVSTISQELQKHGLPAHWPVLFVENGTHKNERMIKSTLAEMTECVTLMALQSPTLIYIGQVTLNARMQTETRYIKKAHIG</sequence>
<evidence type="ECO:0000256" key="4">
    <source>
        <dbReference type="ARBA" id="ARBA00022679"/>
    </source>
</evidence>
<dbReference type="InterPro" id="IPR006366">
    <property type="entry name" value="CobA/CysG_C"/>
</dbReference>
<evidence type="ECO:0000313" key="12">
    <source>
        <dbReference type="Proteomes" id="UP000250744"/>
    </source>
</evidence>
<dbReference type="Gene3D" id="3.40.1010.10">
    <property type="entry name" value="Cobalt-precorrin-4 Transmethylase, Domain 1"/>
    <property type="match status" value="1"/>
</dbReference>
<proteinExistence type="inferred from homology"/>
<dbReference type="InterPro" id="IPR050161">
    <property type="entry name" value="Siro_Cobalamin_biosynth"/>
</dbReference>
<comment type="pathway">
    <text evidence="7">Porphyrin-containing compound metabolism; siroheme biosynthesis; precorrin-2 from uroporphyrinogen III: step 1/1.</text>
</comment>
<dbReference type="RefSeq" id="WP_112158377.1">
    <property type="nucleotide sequence ID" value="NZ_QKRX01000003.1"/>
</dbReference>
<dbReference type="InterPro" id="IPR000878">
    <property type="entry name" value="4pyrrol_Mease"/>
</dbReference>
<dbReference type="EMBL" id="QKRX01000003">
    <property type="protein sequence ID" value="RAU18989.1"/>
    <property type="molecule type" value="Genomic_DNA"/>
</dbReference>
<dbReference type="InterPro" id="IPR014776">
    <property type="entry name" value="4pyrrole_Mease_sub2"/>
</dbReference>
<dbReference type="SUPFAM" id="SSF53790">
    <property type="entry name" value="Tetrapyrrole methylase"/>
    <property type="match status" value="1"/>
</dbReference>
<dbReference type="EC" id="2.1.1.107" evidence="2"/>
<evidence type="ECO:0000256" key="9">
    <source>
        <dbReference type="RuleBase" id="RU003960"/>
    </source>
</evidence>
<dbReference type="Proteomes" id="UP000250744">
    <property type="component" value="Unassembled WGS sequence"/>
</dbReference>
<organism evidence="11 12">
    <name type="scientific">Nitrincola tibetensis</name>
    <dbReference type="NCBI Taxonomy" id="2219697"/>
    <lineage>
        <taxon>Bacteria</taxon>
        <taxon>Pseudomonadati</taxon>
        <taxon>Pseudomonadota</taxon>
        <taxon>Gammaproteobacteria</taxon>
        <taxon>Oceanospirillales</taxon>
        <taxon>Oceanospirillaceae</taxon>
        <taxon>Nitrincola</taxon>
    </lineage>
</organism>
<dbReference type="AlphaFoldDB" id="A0A364NPG2"/>
<evidence type="ECO:0000256" key="3">
    <source>
        <dbReference type="ARBA" id="ARBA00022603"/>
    </source>
</evidence>
<evidence type="ECO:0000256" key="6">
    <source>
        <dbReference type="ARBA" id="ARBA00023244"/>
    </source>
</evidence>
<dbReference type="InterPro" id="IPR014777">
    <property type="entry name" value="4pyrrole_Mease_sub1"/>
</dbReference>
<accession>A0A364NPG2</accession>
<dbReference type="GO" id="GO:0032259">
    <property type="term" value="P:methylation"/>
    <property type="evidence" value="ECO:0007669"/>
    <property type="project" value="UniProtKB-KW"/>
</dbReference>
<evidence type="ECO:0000256" key="5">
    <source>
        <dbReference type="ARBA" id="ARBA00022691"/>
    </source>
</evidence>
<dbReference type="InterPro" id="IPR035996">
    <property type="entry name" value="4pyrrol_Methylase_sf"/>
</dbReference>
<dbReference type="PANTHER" id="PTHR45790">
    <property type="entry name" value="SIROHEME SYNTHASE-RELATED"/>
    <property type="match status" value="1"/>
</dbReference>
<evidence type="ECO:0000313" key="11">
    <source>
        <dbReference type="EMBL" id="RAU18989.1"/>
    </source>
</evidence>
<keyword evidence="3 9" id="KW-0489">Methyltransferase</keyword>
<dbReference type="PROSITE" id="PS00840">
    <property type="entry name" value="SUMT_2"/>
    <property type="match status" value="1"/>
</dbReference>
<dbReference type="Pfam" id="PF00590">
    <property type="entry name" value="TP_methylase"/>
    <property type="match status" value="1"/>
</dbReference>
<reference evidence="11 12" key="1">
    <citation type="submission" date="2018-06" db="EMBL/GenBank/DDBJ databases">
        <title>Nitrincola tibetense sp. nov., isolated from Lake XuguoCo on Tibetan Plateau.</title>
        <authorList>
            <person name="Xing P."/>
        </authorList>
    </citation>
    <scope>NUCLEOTIDE SEQUENCE [LARGE SCALE GENOMIC DNA]</scope>
    <source>
        <strain evidence="12">xg18</strain>
    </source>
</reference>
<keyword evidence="12" id="KW-1185">Reference proteome</keyword>
<evidence type="ECO:0000256" key="7">
    <source>
        <dbReference type="ARBA" id="ARBA00025705"/>
    </source>
</evidence>
<gene>
    <name evidence="11" type="primary">cobA</name>
    <name evidence="11" type="ORF">DN062_05825</name>
</gene>
<comment type="pathway">
    <text evidence="8">Cofactor biosynthesis; adenosylcobalamin biosynthesis; precorrin-2 from uroporphyrinogen III: step 1/1.</text>
</comment>
<keyword evidence="4 9" id="KW-0808">Transferase</keyword>
<feature type="domain" description="Tetrapyrrole methylase" evidence="10">
    <location>
        <begin position="41"/>
        <end position="249"/>
    </location>
</feature>
<comment type="caution">
    <text evidence="11">The sequence shown here is derived from an EMBL/GenBank/DDBJ whole genome shotgun (WGS) entry which is preliminary data.</text>
</comment>
<dbReference type="NCBIfam" id="TIGR01469">
    <property type="entry name" value="cobA_cysG_Cterm"/>
    <property type="match status" value="1"/>
</dbReference>
<evidence type="ECO:0000259" key="10">
    <source>
        <dbReference type="Pfam" id="PF00590"/>
    </source>
</evidence>
<evidence type="ECO:0000256" key="8">
    <source>
        <dbReference type="ARBA" id="ARBA00060548"/>
    </source>
</evidence>
<dbReference type="CDD" id="cd11642">
    <property type="entry name" value="SUMT"/>
    <property type="match status" value="1"/>
</dbReference>
<dbReference type="FunFam" id="3.40.1010.10:FF:000001">
    <property type="entry name" value="Siroheme synthase"/>
    <property type="match status" value="1"/>
</dbReference>
<keyword evidence="5" id="KW-0949">S-adenosyl-L-methionine</keyword>
<dbReference type="UniPathway" id="UPA00262">
    <property type="reaction ID" value="UER00211"/>
</dbReference>
<dbReference type="NCBIfam" id="NF004790">
    <property type="entry name" value="PRK06136.1"/>
    <property type="match status" value="1"/>
</dbReference>
<dbReference type="OrthoDB" id="9815856at2"/>
<evidence type="ECO:0000256" key="2">
    <source>
        <dbReference type="ARBA" id="ARBA00012162"/>
    </source>
</evidence>